<sequence>MPAVVIEEVEMGAPESIEIMEFGHWRVSSWASPEPLSQGPAAIEEVGLPKRHFDASVTVALQEIGQRETELPPERVAIPPPLVVWDLAGPVEGADMLPEPPGMEEAATPSDPSSVFVSEVASRSAITPFAQV</sequence>
<comment type="caution">
    <text evidence="2">The sequence shown here is derived from an EMBL/GenBank/DDBJ whole genome shotgun (WGS) entry which is preliminary data.</text>
</comment>
<reference evidence="2" key="1">
    <citation type="submission" date="2023-05" db="EMBL/GenBank/DDBJ databases">
        <title>Nepenthes gracilis genome sequencing.</title>
        <authorList>
            <person name="Fukushima K."/>
        </authorList>
    </citation>
    <scope>NUCLEOTIDE SEQUENCE</scope>
    <source>
        <strain evidence="2">SING2019-196</strain>
    </source>
</reference>
<keyword evidence="3" id="KW-1185">Reference proteome</keyword>
<evidence type="ECO:0000256" key="1">
    <source>
        <dbReference type="SAM" id="MobiDB-lite"/>
    </source>
</evidence>
<gene>
    <name evidence="2" type="ORF">Nepgr_003456</name>
</gene>
<protein>
    <submittedName>
        <fullName evidence="2">Uncharacterized protein</fullName>
    </submittedName>
</protein>
<proteinExistence type="predicted"/>
<dbReference type="EMBL" id="BSYO01000003">
    <property type="protein sequence ID" value="GMH01617.1"/>
    <property type="molecule type" value="Genomic_DNA"/>
</dbReference>
<evidence type="ECO:0000313" key="3">
    <source>
        <dbReference type="Proteomes" id="UP001279734"/>
    </source>
</evidence>
<accession>A0AAD3XDN3</accession>
<feature type="region of interest" description="Disordered" evidence="1">
    <location>
        <begin position="93"/>
        <end position="114"/>
    </location>
</feature>
<name>A0AAD3XDN3_NEPGR</name>
<dbReference type="AlphaFoldDB" id="A0AAD3XDN3"/>
<organism evidence="2 3">
    <name type="scientific">Nepenthes gracilis</name>
    <name type="common">Slender pitcher plant</name>
    <dbReference type="NCBI Taxonomy" id="150966"/>
    <lineage>
        <taxon>Eukaryota</taxon>
        <taxon>Viridiplantae</taxon>
        <taxon>Streptophyta</taxon>
        <taxon>Embryophyta</taxon>
        <taxon>Tracheophyta</taxon>
        <taxon>Spermatophyta</taxon>
        <taxon>Magnoliopsida</taxon>
        <taxon>eudicotyledons</taxon>
        <taxon>Gunneridae</taxon>
        <taxon>Pentapetalae</taxon>
        <taxon>Caryophyllales</taxon>
        <taxon>Nepenthaceae</taxon>
        <taxon>Nepenthes</taxon>
    </lineage>
</organism>
<dbReference type="Proteomes" id="UP001279734">
    <property type="component" value="Unassembled WGS sequence"/>
</dbReference>
<evidence type="ECO:0000313" key="2">
    <source>
        <dbReference type="EMBL" id="GMH01617.1"/>
    </source>
</evidence>